<dbReference type="GO" id="GO:0005524">
    <property type="term" value="F:ATP binding"/>
    <property type="evidence" value="ECO:0007669"/>
    <property type="project" value="UniProtKB-KW"/>
</dbReference>
<dbReference type="InterPro" id="IPR011545">
    <property type="entry name" value="DEAD/DEAH_box_helicase_dom"/>
</dbReference>
<evidence type="ECO:0000256" key="7">
    <source>
        <dbReference type="SAM" id="MobiDB-lite"/>
    </source>
</evidence>
<dbReference type="Pfam" id="PF00271">
    <property type="entry name" value="Helicase_C"/>
    <property type="match status" value="1"/>
</dbReference>
<dbReference type="GO" id="GO:0003724">
    <property type="term" value="F:RNA helicase activity"/>
    <property type="evidence" value="ECO:0007669"/>
    <property type="project" value="UniProtKB-EC"/>
</dbReference>
<evidence type="ECO:0000256" key="5">
    <source>
        <dbReference type="ARBA" id="ARBA00022840"/>
    </source>
</evidence>
<dbReference type="PROSITE" id="PS51192">
    <property type="entry name" value="HELICASE_ATP_BIND_1"/>
    <property type="match status" value="1"/>
</dbReference>
<evidence type="ECO:0000313" key="10">
    <source>
        <dbReference type="EMBL" id="THD22714.1"/>
    </source>
</evidence>
<dbReference type="CDD" id="cd18787">
    <property type="entry name" value="SF2_C_DEAD"/>
    <property type="match status" value="1"/>
</dbReference>
<keyword evidence="4 6" id="KW-0347">Helicase</keyword>
<dbReference type="AlphaFoldDB" id="A0A4E0R949"/>
<dbReference type="PANTHER" id="PTHR47958">
    <property type="entry name" value="ATP-DEPENDENT RNA HELICASE DBP3"/>
    <property type="match status" value="1"/>
</dbReference>
<keyword evidence="2 6" id="KW-0547">Nucleotide-binding</keyword>
<name>A0A4E0R949_FASHE</name>
<accession>A0A4E0R949</accession>
<evidence type="ECO:0000313" key="11">
    <source>
        <dbReference type="Proteomes" id="UP000230066"/>
    </source>
</evidence>
<evidence type="ECO:0000259" key="8">
    <source>
        <dbReference type="PROSITE" id="PS51192"/>
    </source>
</evidence>
<dbReference type="GO" id="GO:0003676">
    <property type="term" value="F:nucleic acid binding"/>
    <property type="evidence" value="ECO:0007669"/>
    <property type="project" value="InterPro"/>
</dbReference>
<keyword evidence="3 6" id="KW-0378">Hydrolase</keyword>
<feature type="region of interest" description="Disordered" evidence="7">
    <location>
        <begin position="600"/>
        <end position="651"/>
    </location>
</feature>
<dbReference type="InterPro" id="IPR001650">
    <property type="entry name" value="Helicase_C-like"/>
</dbReference>
<dbReference type="Pfam" id="PF00270">
    <property type="entry name" value="DEAD"/>
    <property type="match status" value="1"/>
</dbReference>
<comment type="caution">
    <text evidence="10">The sequence shown here is derived from an EMBL/GenBank/DDBJ whole genome shotgun (WGS) entry which is preliminary data.</text>
</comment>
<dbReference type="InterPro" id="IPR000629">
    <property type="entry name" value="RNA-helicase_DEAD-box_CS"/>
</dbReference>
<organism evidence="10 11">
    <name type="scientific">Fasciola hepatica</name>
    <name type="common">Liver fluke</name>
    <dbReference type="NCBI Taxonomy" id="6192"/>
    <lineage>
        <taxon>Eukaryota</taxon>
        <taxon>Metazoa</taxon>
        <taxon>Spiralia</taxon>
        <taxon>Lophotrochozoa</taxon>
        <taxon>Platyhelminthes</taxon>
        <taxon>Trematoda</taxon>
        <taxon>Digenea</taxon>
        <taxon>Plagiorchiida</taxon>
        <taxon>Echinostomata</taxon>
        <taxon>Echinostomatoidea</taxon>
        <taxon>Fasciolidae</taxon>
        <taxon>Fasciola</taxon>
    </lineage>
</organism>
<dbReference type="InterPro" id="IPR014001">
    <property type="entry name" value="Helicase_ATP-bd"/>
</dbReference>
<dbReference type="SMART" id="SM00490">
    <property type="entry name" value="HELICc"/>
    <property type="match status" value="1"/>
</dbReference>
<protein>
    <recommendedName>
        <fullName evidence="1">RNA helicase</fullName>
        <ecNumber evidence="1">3.6.4.13</ecNumber>
    </recommendedName>
</protein>
<proteinExistence type="inferred from homology"/>
<evidence type="ECO:0000256" key="1">
    <source>
        <dbReference type="ARBA" id="ARBA00012552"/>
    </source>
</evidence>
<dbReference type="Proteomes" id="UP000230066">
    <property type="component" value="Unassembled WGS sequence"/>
</dbReference>
<comment type="similarity">
    <text evidence="6">Belongs to the DEAD box helicase family.</text>
</comment>
<dbReference type="EC" id="3.6.4.13" evidence="1"/>
<dbReference type="PROSITE" id="PS00039">
    <property type="entry name" value="DEAD_ATP_HELICASE"/>
    <property type="match status" value="1"/>
</dbReference>
<keyword evidence="11" id="KW-1185">Reference proteome</keyword>
<evidence type="ECO:0000256" key="3">
    <source>
        <dbReference type="ARBA" id="ARBA00022801"/>
    </source>
</evidence>
<evidence type="ECO:0000259" key="9">
    <source>
        <dbReference type="PROSITE" id="PS51194"/>
    </source>
</evidence>
<evidence type="ECO:0000256" key="6">
    <source>
        <dbReference type="RuleBase" id="RU000492"/>
    </source>
</evidence>
<dbReference type="GO" id="GO:0016787">
    <property type="term" value="F:hydrolase activity"/>
    <property type="evidence" value="ECO:0007669"/>
    <property type="project" value="UniProtKB-KW"/>
</dbReference>
<dbReference type="PROSITE" id="PS51194">
    <property type="entry name" value="HELICASE_CTER"/>
    <property type="match status" value="1"/>
</dbReference>
<gene>
    <name evidence="10" type="ORF">D915_006373</name>
</gene>
<keyword evidence="5 6" id="KW-0067">ATP-binding</keyword>
<evidence type="ECO:0000256" key="4">
    <source>
        <dbReference type="ARBA" id="ARBA00022806"/>
    </source>
</evidence>
<feature type="domain" description="Helicase ATP-binding" evidence="8">
    <location>
        <begin position="163"/>
        <end position="354"/>
    </location>
</feature>
<reference evidence="10" key="1">
    <citation type="submission" date="2019-03" db="EMBL/GenBank/DDBJ databases">
        <title>Improved annotation for the trematode Fasciola hepatica.</title>
        <authorList>
            <person name="Choi Y.-J."/>
            <person name="Martin J."/>
            <person name="Mitreva M."/>
        </authorList>
    </citation>
    <scope>NUCLEOTIDE SEQUENCE [LARGE SCALE GENOMIC DNA]</scope>
</reference>
<dbReference type="InterPro" id="IPR027417">
    <property type="entry name" value="P-loop_NTPase"/>
</dbReference>
<dbReference type="SMART" id="SM00487">
    <property type="entry name" value="DEXDc"/>
    <property type="match status" value="1"/>
</dbReference>
<sequence>MMRTLIPKYALKHLASLRRFKYSSTVVENNGRSFDTASDKEELSRKFREPPGFVAPQRWLTQRPFDERLANYLFTSNRDLKNTTEEDRFLAANTHAVLSGTPTAQDFSYEEINTISDVPHLDFRLYENLSRMGFDHLTPVQRHAVGIMSIDEIISIRSEPTDYQRVVGKYDLMAAAQTGSGKTLAYLIPIINRLLRIYPYESMQSRLKSDCQFPSGLILAPTRELVQQILSEVSKLCYRSFLRPVCVYGGERPPRQLHQVSLGCHLLVATPGRLLDFLHQKALRLDHCRSLVLDEADRMLDMGFEEQLREILEAPEFGMPPPKDSERQTCLYSATFPREVTLLARNFLRGSRCLSLSLTDPSEESGTIVPDWGKTARRASSEDEINRLSRIIPREIAQTFESVPRNSDSGLHEYLINRINEIVKRHTSTEHFALGSAAAIEKADDVKVTSTPNEQPRILVFCNTKRQVDEVNNAFCRANLLSAAIHGDKAQVHRSRVLDWFRRGRINILVASSVAARGLDIPDVRAVINVGLPVEVDDYVHRIGRTGRMGHSGEAITVISDRLLERSSRSVAHGILRLAQRSLATLDDVPDSLLRLARWNPSSMDSQDSSDEDTQRPRQKPGYLSKSSKFSGYNKKQAPYKKRSYDRSDRY</sequence>
<dbReference type="SUPFAM" id="SSF52540">
    <property type="entry name" value="P-loop containing nucleoside triphosphate hydrolases"/>
    <property type="match status" value="1"/>
</dbReference>
<feature type="domain" description="Helicase C-terminal" evidence="9">
    <location>
        <begin position="439"/>
        <end position="597"/>
    </location>
</feature>
<evidence type="ECO:0000256" key="2">
    <source>
        <dbReference type="ARBA" id="ARBA00022741"/>
    </source>
</evidence>
<dbReference type="EMBL" id="JXXN02002581">
    <property type="protein sequence ID" value="THD22714.1"/>
    <property type="molecule type" value="Genomic_DNA"/>
</dbReference>
<dbReference type="Gene3D" id="3.40.50.300">
    <property type="entry name" value="P-loop containing nucleotide triphosphate hydrolases"/>
    <property type="match status" value="2"/>
</dbReference>